<evidence type="ECO:0000256" key="7">
    <source>
        <dbReference type="ARBA" id="ARBA00023002"/>
    </source>
</evidence>
<dbReference type="AlphaFoldDB" id="A0A3B6D765"/>
<reference evidence="12" key="1">
    <citation type="submission" date="2018-08" db="EMBL/GenBank/DDBJ databases">
        <authorList>
            <person name="Rossello M."/>
        </authorList>
    </citation>
    <scope>NUCLEOTIDE SEQUENCE [LARGE SCALE GENOMIC DNA]</scope>
    <source>
        <strain evidence="12">cv. Chinese Spring</strain>
    </source>
</reference>
<keyword evidence="8 10" id="KW-0408">Iron</keyword>
<dbReference type="InterPro" id="IPR017972">
    <property type="entry name" value="Cyt_P450_CS"/>
</dbReference>
<evidence type="ECO:0000256" key="3">
    <source>
        <dbReference type="ARBA" id="ARBA00022617"/>
    </source>
</evidence>
<dbReference type="CDD" id="cd11072">
    <property type="entry name" value="CYP71-like"/>
    <property type="match status" value="1"/>
</dbReference>
<dbReference type="OrthoDB" id="1470350at2759"/>
<organism evidence="12">
    <name type="scientific">Triticum aestivum</name>
    <name type="common">Wheat</name>
    <dbReference type="NCBI Taxonomy" id="4565"/>
    <lineage>
        <taxon>Eukaryota</taxon>
        <taxon>Viridiplantae</taxon>
        <taxon>Streptophyta</taxon>
        <taxon>Embryophyta</taxon>
        <taxon>Tracheophyta</taxon>
        <taxon>Spermatophyta</taxon>
        <taxon>Magnoliopsida</taxon>
        <taxon>Liliopsida</taxon>
        <taxon>Poales</taxon>
        <taxon>Poaceae</taxon>
        <taxon>BOP clade</taxon>
        <taxon>Pooideae</taxon>
        <taxon>Triticodae</taxon>
        <taxon>Triticeae</taxon>
        <taxon>Triticinae</taxon>
        <taxon>Triticum</taxon>
    </lineage>
</organism>
<keyword evidence="6" id="KW-1133">Transmembrane helix</keyword>
<evidence type="ECO:0008006" key="14">
    <source>
        <dbReference type="Google" id="ProtNLM"/>
    </source>
</evidence>
<evidence type="ECO:0000256" key="5">
    <source>
        <dbReference type="ARBA" id="ARBA00022723"/>
    </source>
</evidence>
<evidence type="ECO:0000313" key="12">
    <source>
        <dbReference type="EnsemblPlants" id="TraesCS2D02G005400.1"/>
    </source>
</evidence>
<dbReference type="Gramene" id="TraesJAG2D03G01087420.1">
    <property type="protein sequence ID" value="TraesJAG2D03G01087420.1"/>
    <property type="gene ID" value="TraesJAG2D03G01087420"/>
</dbReference>
<dbReference type="PRINTS" id="PR00463">
    <property type="entry name" value="EP450I"/>
</dbReference>
<evidence type="ECO:0000256" key="8">
    <source>
        <dbReference type="ARBA" id="ARBA00023004"/>
    </source>
</evidence>
<dbReference type="PROSITE" id="PS00086">
    <property type="entry name" value="CYTOCHROME_P450"/>
    <property type="match status" value="1"/>
</dbReference>
<comment type="cofactor">
    <cofactor evidence="1 10">
        <name>heme</name>
        <dbReference type="ChEBI" id="CHEBI:30413"/>
    </cofactor>
</comment>
<keyword evidence="13" id="KW-1185">Reference proteome</keyword>
<dbReference type="STRING" id="4565.A0A3B6D765"/>
<dbReference type="Gramene" id="TraesCS2D02G005400.1">
    <property type="protein sequence ID" value="TraesCS2D02G005400.1"/>
    <property type="gene ID" value="TraesCS2D02G005400"/>
</dbReference>
<keyword evidence="9 11" id="KW-0503">Monooxygenase</keyword>
<sequence length="526" mass="58140">MILSPLRLAMLPPMEGWLRLCLVALFTLLAIWLLKLITGGKCRPAAKKQLPPGPWTLPVIGSLHHVASVLPHRTLMELSRRHGPLMLLRLGEAPTVIVSTAEAAALVMKTNDLAFAGRPQSATLDVFGCGGKGIALAPYGDHWRQMLKVSIVELLSSRQVKRLEGIRAEEVGNLLRSITAAASSGGATINLSEKMTALSNHVVTRAVFGGKFSQQEEYLREMAKVFVMMGGFCLVDLFPSSRLVRWLSNGERDMKNSCGRMHHIISDIIQERKAARAAGVGPDDDKEDLLDVLLRLQKDDSLEFPLTTESISTVLLDIFAGGTETTGSTLAWAMSELVRNPEIMAKAQQEIQEVVGEDRAVITNSDLTKLRYTEMVIKEALRLHPPVPLIPRAAREDCTVMGFDIPKGTNVYINVVAISQDPEHWSSPAEFKPERFENNPVNYNGTYLEFIPFGAGRRQCPGTQFGTSLVEMVLTNILYHFDWKLLDGASLASFDMSEKFGLTLHRRNDLKLRATPHVLSKAMPLE</sequence>
<dbReference type="FunFam" id="1.10.630.10:FF:000064">
    <property type="entry name" value="Cytochrome P450 monooxygenase"/>
    <property type="match status" value="1"/>
</dbReference>
<dbReference type="SUPFAM" id="SSF48264">
    <property type="entry name" value="Cytochrome P450"/>
    <property type="match status" value="1"/>
</dbReference>
<dbReference type="Proteomes" id="UP000019116">
    <property type="component" value="Chromosome 2D"/>
</dbReference>
<name>A0A3B6D765_WHEAT</name>
<evidence type="ECO:0000256" key="2">
    <source>
        <dbReference type="ARBA" id="ARBA00010617"/>
    </source>
</evidence>
<dbReference type="GO" id="GO:0004497">
    <property type="term" value="F:monooxygenase activity"/>
    <property type="evidence" value="ECO:0007669"/>
    <property type="project" value="UniProtKB-KW"/>
</dbReference>
<comment type="similarity">
    <text evidence="2 11">Belongs to the cytochrome P450 family.</text>
</comment>
<reference evidence="12" key="2">
    <citation type="submission" date="2018-10" db="UniProtKB">
        <authorList>
            <consortium name="EnsemblPlants"/>
        </authorList>
    </citation>
    <scope>IDENTIFICATION</scope>
</reference>
<accession>A0A3B6D765</accession>
<evidence type="ECO:0000256" key="1">
    <source>
        <dbReference type="ARBA" id="ARBA00001971"/>
    </source>
</evidence>
<keyword evidence="6" id="KW-0472">Membrane</keyword>
<dbReference type="Gramene" id="TraesMAC2D03G01082590.1">
    <property type="protein sequence ID" value="TraesMAC2D03G01082590.1"/>
    <property type="gene ID" value="TraesMAC2D03G01082590"/>
</dbReference>
<dbReference type="Gramene" id="TraesCS2D03G0009900.1">
    <property type="protein sequence ID" value="TraesCS2D03G0009900.1.CDS"/>
    <property type="gene ID" value="TraesCS2D03G0009900"/>
</dbReference>
<dbReference type="Gramene" id="TraesCAD_scaffold_001319_01G000800.1">
    <property type="protein sequence ID" value="TraesCAD_scaffold_001319_01G000800.1"/>
    <property type="gene ID" value="TraesCAD_scaffold_001319_01G000800"/>
</dbReference>
<evidence type="ECO:0000256" key="10">
    <source>
        <dbReference type="PIRSR" id="PIRSR602401-1"/>
    </source>
</evidence>
<keyword evidence="4" id="KW-0812">Transmembrane</keyword>
<dbReference type="EnsemblPlants" id="TraesCS2D02G005400.1">
    <property type="protein sequence ID" value="TraesCS2D02G005400.1"/>
    <property type="gene ID" value="TraesCS2D02G005400"/>
</dbReference>
<keyword evidence="5 10" id="KW-0479">Metal-binding</keyword>
<dbReference type="GO" id="GO:0005506">
    <property type="term" value="F:iron ion binding"/>
    <property type="evidence" value="ECO:0007669"/>
    <property type="project" value="InterPro"/>
</dbReference>
<dbReference type="InterPro" id="IPR001128">
    <property type="entry name" value="Cyt_P450"/>
</dbReference>
<proteinExistence type="inferred from homology"/>
<evidence type="ECO:0000256" key="6">
    <source>
        <dbReference type="ARBA" id="ARBA00022989"/>
    </source>
</evidence>
<evidence type="ECO:0000256" key="4">
    <source>
        <dbReference type="ARBA" id="ARBA00022692"/>
    </source>
</evidence>
<dbReference type="Gramene" id="TraesARI2D03G01099590.1">
    <property type="protein sequence ID" value="TraesARI2D03G01099590.1"/>
    <property type="gene ID" value="TraesARI2D03G01099590"/>
</dbReference>
<dbReference type="InterPro" id="IPR002401">
    <property type="entry name" value="Cyt_P450_E_grp-I"/>
</dbReference>
<dbReference type="PRINTS" id="PR00385">
    <property type="entry name" value="P450"/>
</dbReference>
<keyword evidence="3 10" id="KW-0349">Heme</keyword>
<dbReference type="Gramene" id="TraesROB_scaffold_018105_01G001100.1">
    <property type="protein sequence ID" value="TraesROB_scaffold_018105_01G001100.1"/>
    <property type="gene ID" value="TraesROB_scaffold_018105_01G001100"/>
</dbReference>
<keyword evidence="7 11" id="KW-0560">Oxidoreductase</keyword>
<dbReference type="PANTHER" id="PTHR47955:SF19">
    <property type="entry name" value="CYTOCHROME P450 71A9-LIKE ISOFORM X1"/>
    <property type="match status" value="1"/>
</dbReference>
<dbReference type="Gramene" id="TraesKAR2D01G0003090.1">
    <property type="protein sequence ID" value="cds.TraesKAR2D01G0003090.1"/>
    <property type="gene ID" value="TraesKAR2D01G0003090"/>
</dbReference>
<dbReference type="Gramene" id="TraesJUL2D03G01088230.1">
    <property type="protein sequence ID" value="TraesJUL2D03G01088230.1"/>
    <property type="gene ID" value="TraesJUL2D03G01088230"/>
</dbReference>
<evidence type="ECO:0000313" key="13">
    <source>
        <dbReference type="Proteomes" id="UP000019116"/>
    </source>
</evidence>
<dbReference type="Gramene" id="TraesSTA2D03G01072410.1">
    <property type="protein sequence ID" value="TraesSTA2D03G01072410.1"/>
    <property type="gene ID" value="TraesSTA2D03G01072410"/>
</dbReference>
<dbReference type="Gramene" id="TraesPARA_EIv1.0_0625320.1">
    <property type="protein sequence ID" value="TraesPARA_EIv1.0_0625320.1.CDS"/>
    <property type="gene ID" value="TraesPARA_EIv1.0_0625320"/>
</dbReference>
<feature type="binding site" description="axial binding residue" evidence="10">
    <location>
        <position position="460"/>
    </location>
    <ligand>
        <name>heme</name>
        <dbReference type="ChEBI" id="CHEBI:30413"/>
    </ligand>
    <ligandPart>
        <name>Fe</name>
        <dbReference type="ChEBI" id="CHEBI:18248"/>
    </ligandPart>
</feature>
<protein>
    <recommendedName>
        <fullName evidence="14">Cytochrome P450</fullName>
    </recommendedName>
</protein>
<dbReference type="Gramene" id="TraesSYM2D03G01098170.1">
    <property type="protein sequence ID" value="TraesSYM2D03G01098170.1"/>
    <property type="gene ID" value="TraesSYM2D03G01098170"/>
</dbReference>
<dbReference type="SMR" id="A0A3B6D765"/>
<dbReference type="GO" id="GO:0020037">
    <property type="term" value="F:heme binding"/>
    <property type="evidence" value="ECO:0007669"/>
    <property type="project" value="InterPro"/>
</dbReference>
<evidence type="ECO:0000256" key="11">
    <source>
        <dbReference type="RuleBase" id="RU000461"/>
    </source>
</evidence>
<dbReference type="GO" id="GO:0016705">
    <property type="term" value="F:oxidoreductase activity, acting on paired donors, with incorporation or reduction of molecular oxygen"/>
    <property type="evidence" value="ECO:0007669"/>
    <property type="project" value="InterPro"/>
</dbReference>
<dbReference type="GeneID" id="123048123"/>
<dbReference type="Gene3D" id="1.10.630.10">
    <property type="entry name" value="Cytochrome P450"/>
    <property type="match status" value="1"/>
</dbReference>
<evidence type="ECO:0000256" key="9">
    <source>
        <dbReference type="ARBA" id="ARBA00023033"/>
    </source>
</evidence>
<dbReference type="InterPro" id="IPR036396">
    <property type="entry name" value="Cyt_P450_sf"/>
</dbReference>
<dbReference type="Gramene" id="TraesWEE_scaffold_056617_01G000200.1">
    <property type="protein sequence ID" value="TraesWEE_scaffold_056617_01G000200.1"/>
    <property type="gene ID" value="TraesWEE_scaffold_056617_01G000200"/>
</dbReference>
<dbReference type="PANTHER" id="PTHR47955">
    <property type="entry name" value="CYTOCHROME P450 FAMILY 71 PROTEIN"/>
    <property type="match status" value="1"/>
</dbReference>
<dbReference type="RefSeq" id="XP_044327223.1">
    <property type="nucleotide sequence ID" value="XM_044471288.1"/>
</dbReference>
<dbReference type="Gramene" id="TraesCLE_scaffold_013592_01G000200.1">
    <property type="protein sequence ID" value="TraesCLE_scaffold_013592_01G000200.1"/>
    <property type="gene ID" value="TraesCLE_scaffold_013592_01G000200"/>
</dbReference>
<dbReference type="Gramene" id="TraesLDM2D03G01085000.1">
    <property type="protein sequence ID" value="TraesLDM2D03G01085000.1"/>
    <property type="gene ID" value="TraesLDM2D03G01085000"/>
</dbReference>
<gene>
    <name evidence="12" type="primary">LOC123048123</name>
</gene>
<dbReference type="Pfam" id="PF00067">
    <property type="entry name" value="p450"/>
    <property type="match status" value="1"/>
</dbReference>
<dbReference type="Gramene" id="TraesLAC2D03G01035860.1">
    <property type="protein sequence ID" value="TraesLAC2D03G01035860.1"/>
    <property type="gene ID" value="TraesLAC2D03G01035860"/>
</dbReference>